<feature type="region of interest" description="Disordered" evidence="1">
    <location>
        <begin position="239"/>
        <end position="304"/>
    </location>
</feature>
<dbReference type="RefSeq" id="WP_373865636.1">
    <property type="nucleotide sequence ID" value="NZ_BJZR01000100.1"/>
</dbReference>
<accession>A0ABQ0XEK2</accession>
<feature type="compositionally biased region" description="Basic and acidic residues" evidence="1">
    <location>
        <begin position="280"/>
        <end position="304"/>
    </location>
</feature>
<keyword evidence="2" id="KW-0812">Transmembrane</keyword>
<keyword evidence="2" id="KW-0472">Membrane</keyword>
<keyword evidence="2" id="KW-1133">Transmembrane helix</keyword>
<feature type="transmembrane region" description="Helical" evidence="2">
    <location>
        <begin position="127"/>
        <end position="148"/>
    </location>
</feature>
<name>A0ABQ0XEK2_9MICC</name>
<feature type="transmembrane region" description="Helical" evidence="2">
    <location>
        <begin position="6"/>
        <end position="22"/>
    </location>
</feature>
<dbReference type="Proteomes" id="UP000321155">
    <property type="component" value="Unassembled WGS sequence"/>
</dbReference>
<feature type="transmembrane region" description="Helical" evidence="2">
    <location>
        <begin position="99"/>
        <end position="121"/>
    </location>
</feature>
<gene>
    <name evidence="3" type="ORF">KFL01_25860</name>
</gene>
<keyword evidence="4" id="KW-1185">Reference proteome</keyword>
<evidence type="ECO:0000256" key="1">
    <source>
        <dbReference type="SAM" id="MobiDB-lite"/>
    </source>
</evidence>
<comment type="caution">
    <text evidence="3">The sequence shown here is derived from an EMBL/GenBank/DDBJ whole genome shotgun (WGS) entry which is preliminary data.</text>
</comment>
<evidence type="ECO:0000313" key="3">
    <source>
        <dbReference type="EMBL" id="GEO93280.1"/>
    </source>
</evidence>
<proteinExistence type="predicted"/>
<feature type="region of interest" description="Disordered" evidence="1">
    <location>
        <begin position="32"/>
        <end position="89"/>
    </location>
</feature>
<dbReference type="EMBL" id="BJZR01000100">
    <property type="protein sequence ID" value="GEO93280.1"/>
    <property type="molecule type" value="Genomic_DNA"/>
</dbReference>
<sequence>MIWVSSSAVLAVVCALSLYWVVPRWQRRRVEPPDGHGAAPVDVLPAAGTAPPQDDPARPGAPASLRRRTTMATNDTSPRRPGGAASARPGHLRVKWDRVGILLAGCAALLAAAVTAVMAPFSAAVGWAWPVLLLLLGAGCVVALRRLAVREHAAARRARPRPAVTAPAAEDPHAPREDVALFDHEHAVAEEERAQGLRRDQELDLPAEHERPVAGPAFTVEELRAEALKVARAADGEQRTWEPVPVPRPTYAQAPVVHRPEPEPLQVPERPAARSTTLKDAARAGADDGRSTLDLDDVLRRRRA</sequence>
<reference evidence="3 4" key="1">
    <citation type="submission" date="2019-07" db="EMBL/GenBank/DDBJ databases">
        <title>Whole genome shotgun sequence of Kocuria flava NBRC 107626.</title>
        <authorList>
            <person name="Hosoyama A."/>
            <person name="Uohara A."/>
            <person name="Ohji S."/>
            <person name="Ichikawa N."/>
        </authorList>
    </citation>
    <scope>NUCLEOTIDE SEQUENCE [LARGE SCALE GENOMIC DNA]</scope>
    <source>
        <strain evidence="3 4">NBRC 107626</strain>
    </source>
</reference>
<organism evidence="3 4">
    <name type="scientific">Kocuria flava</name>
    <dbReference type="NCBI Taxonomy" id="446860"/>
    <lineage>
        <taxon>Bacteria</taxon>
        <taxon>Bacillati</taxon>
        <taxon>Actinomycetota</taxon>
        <taxon>Actinomycetes</taxon>
        <taxon>Micrococcales</taxon>
        <taxon>Micrococcaceae</taxon>
        <taxon>Kocuria</taxon>
    </lineage>
</organism>
<protein>
    <submittedName>
        <fullName evidence="3">Uncharacterized protein</fullName>
    </submittedName>
</protein>
<evidence type="ECO:0000313" key="4">
    <source>
        <dbReference type="Proteomes" id="UP000321155"/>
    </source>
</evidence>
<evidence type="ECO:0000256" key="2">
    <source>
        <dbReference type="SAM" id="Phobius"/>
    </source>
</evidence>